<comment type="similarity">
    <text evidence="1">Belongs to the MaoP family.</text>
</comment>
<dbReference type="InterPro" id="IPR007335">
    <property type="entry name" value="DUF413"/>
</dbReference>
<evidence type="ECO:0000256" key="1">
    <source>
        <dbReference type="ARBA" id="ARBA00093464"/>
    </source>
</evidence>
<proteinExistence type="inferred from homology"/>
<protein>
    <recommendedName>
        <fullName evidence="2">Macrodomain Ori protein</fullName>
    </recommendedName>
</protein>
<name>A0A244CNS0_PSEDV</name>
<evidence type="ECO:0000313" key="4">
    <source>
        <dbReference type="Proteomes" id="UP000194841"/>
    </source>
</evidence>
<dbReference type="AlphaFoldDB" id="A0A244CNS0"/>
<dbReference type="EMBL" id="MWPV01000004">
    <property type="protein sequence ID" value="OUL57225.1"/>
    <property type="molecule type" value="Genomic_DNA"/>
</dbReference>
<reference evidence="3 4" key="1">
    <citation type="submission" date="2017-02" db="EMBL/GenBank/DDBJ databases">
        <title>Pseudoalteromonas ulvae TC14 Genome.</title>
        <authorList>
            <person name="Molmeret M."/>
        </authorList>
    </citation>
    <scope>NUCLEOTIDE SEQUENCE [LARGE SCALE GENOMIC DNA]</scope>
    <source>
        <strain evidence="3">TC14</strain>
    </source>
</reference>
<comment type="caution">
    <text evidence="3">The sequence shown here is derived from an EMBL/GenBank/DDBJ whole genome shotgun (WGS) entry which is preliminary data.</text>
</comment>
<dbReference type="OrthoDB" id="6400110at2"/>
<organism evidence="3 4">
    <name type="scientific">Pseudoalteromonas ulvae</name>
    <dbReference type="NCBI Taxonomy" id="107327"/>
    <lineage>
        <taxon>Bacteria</taxon>
        <taxon>Pseudomonadati</taxon>
        <taxon>Pseudomonadota</taxon>
        <taxon>Gammaproteobacteria</taxon>
        <taxon>Alteromonadales</taxon>
        <taxon>Pseudoalteromonadaceae</taxon>
        <taxon>Pseudoalteromonas</taxon>
    </lineage>
</organism>
<keyword evidence="4" id="KW-1185">Reference proteome</keyword>
<evidence type="ECO:0000313" key="3">
    <source>
        <dbReference type="EMBL" id="OUL57225.1"/>
    </source>
</evidence>
<dbReference type="Proteomes" id="UP000194841">
    <property type="component" value="Unassembled WGS sequence"/>
</dbReference>
<accession>A0A244CNS0</accession>
<sequence>MSNQDITAIKLAFASNQLFFDDAQFPRGFSRSGNFTLLEAQILENNGVVLKALYNNTIEPKNDLQTHFVDVMQGQAEASNIAEKAWLKYLKLTTSPARFHTVFGKSKNTGSEISYGRQIEEY</sequence>
<dbReference type="Pfam" id="PF04219">
    <property type="entry name" value="DUF413"/>
    <property type="match status" value="1"/>
</dbReference>
<gene>
    <name evidence="3" type="ORF">B1199_13720</name>
</gene>
<dbReference type="RefSeq" id="WP_086744686.1">
    <property type="nucleotide sequence ID" value="NZ_MWPV01000004.1"/>
</dbReference>
<evidence type="ECO:0000256" key="2">
    <source>
        <dbReference type="ARBA" id="ARBA00093628"/>
    </source>
</evidence>